<evidence type="ECO:0000256" key="2">
    <source>
        <dbReference type="ARBA" id="ARBA00009557"/>
    </source>
</evidence>
<sequence>MEITATVVDAFASFALDSSSFALPLAVINRGLQALSPIPYPKDSQHSFQQALNQLDSVLSPKSTLYLTLRHEGSFVAITFIPYAANADDKALLLDNRQALVKALGEHQFSSSILCKEIGEITDARSWDERSGKGQSWTGNSSEYIDACEKGDPAVNGVHDLGHKKNKCRLCDRRMKNNIDDGALDALKSLAEGGDCVQLNSQQSVNISTEVLQLNFGAKNLAPVEVISRLPTDKPSFTFYRHGSNDRLYFIYCSPDSANVKERMKHTVAIPGLINIITKDNGVNVDQKLEIHDPEEVDFAQKDERIGKFRSMYLRNKFSGTESQWEGMEAQQKILDAVR</sequence>
<evidence type="ECO:0000313" key="10">
    <source>
        <dbReference type="Proteomes" id="UP000799764"/>
    </source>
</evidence>
<reference evidence="9" key="1">
    <citation type="journal article" date="2020" name="Stud. Mycol.">
        <title>101 Dothideomycetes genomes: a test case for predicting lifestyles and emergence of pathogens.</title>
        <authorList>
            <person name="Haridas S."/>
            <person name="Albert R."/>
            <person name="Binder M."/>
            <person name="Bloem J."/>
            <person name="Labutti K."/>
            <person name="Salamov A."/>
            <person name="Andreopoulos B."/>
            <person name="Baker S."/>
            <person name="Barry K."/>
            <person name="Bills G."/>
            <person name="Bluhm B."/>
            <person name="Cannon C."/>
            <person name="Castanera R."/>
            <person name="Culley D."/>
            <person name="Daum C."/>
            <person name="Ezra D."/>
            <person name="Gonzalez J."/>
            <person name="Henrissat B."/>
            <person name="Kuo A."/>
            <person name="Liang C."/>
            <person name="Lipzen A."/>
            <person name="Lutzoni F."/>
            <person name="Magnuson J."/>
            <person name="Mondo S."/>
            <person name="Nolan M."/>
            <person name="Ohm R."/>
            <person name="Pangilinan J."/>
            <person name="Park H.-J."/>
            <person name="Ramirez L."/>
            <person name="Alfaro M."/>
            <person name="Sun H."/>
            <person name="Tritt A."/>
            <person name="Yoshinaga Y."/>
            <person name="Zwiers L.-H."/>
            <person name="Turgeon B."/>
            <person name="Goodwin S."/>
            <person name="Spatafora J."/>
            <person name="Crous P."/>
            <person name="Grigoriev I."/>
        </authorList>
    </citation>
    <scope>NUCLEOTIDE SEQUENCE</scope>
    <source>
        <strain evidence="9">CBS 690.94</strain>
    </source>
</reference>
<dbReference type="GO" id="GO:0003785">
    <property type="term" value="F:actin monomer binding"/>
    <property type="evidence" value="ECO:0007669"/>
    <property type="project" value="TreeGrafter"/>
</dbReference>
<organism evidence="9 10">
    <name type="scientific">Karstenula rhodostoma CBS 690.94</name>
    <dbReference type="NCBI Taxonomy" id="1392251"/>
    <lineage>
        <taxon>Eukaryota</taxon>
        <taxon>Fungi</taxon>
        <taxon>Dikarya</taxon>
        <taxon>Ascomycota</taxon>
        <taxon>Pezizomycotina</taxon>
        <taxon>Dothideomycetes</taxon>
        <taxon>Pleosporomycetidae</taxon>
        <taxon>Pleosporales</taxon>
        <taxon>Massarineae</taxon>
        <taxon>Didymosphaeriaceae</taxon>
        <taxon>Karstenula</taxon>
    </lineage>
</organism>
<evidence type="ECO:0000256" key="6">
    <source>
        <dbReference type="ARBA" id="ARBA00023212"/>
    </source>
</evidence>
<dbReference type="GO" id="GO:0005737">
    <property type="term" value="C:cytoplasm"/>
    <property type="evidence" value="ECO:0007669"/>
    <property type="project" value="TreeGrafter"/>
</dbReference>
<comment type="similarity">
    <text evidence="2">Belongs to the actin-binding proteins ADF family. Twinfilin subfamily.</text>
</comment>
<keyword evidence="5" id="KW-0009">Actin-binding</keyword>
<keyword evidence="4" id="KW-0677">Repeat</keyword>
<keyword evidence="3" id="KW-0963">Cytoplasm</keyword>
<proteinExistence type="inferred from homology"/>
<protein>
    <recommendedName>
        <fullName evidence="8">ADF-H domain-containing protein</fullName>
    </recommendedName>
</protein>
<evidence type="ECO:0000256" key="4">
    <source>
        <dbReference type="ARBA" id="ARBA00022737"/>
    </source>
</evidence>
<keyword evidence="10" id="KW-1185">Reference proteome</keyword>
<gene>
    <name evidence="9" type="ORF">P171DRAFT_428931</name>
</gene>
<comment type="caution">
    <text evidence="9">The sequence shown here is derived from an EMBL/GenBank/DDBJ whole genome shotgun (WGS) entry which is preliminary data.</text>
</comment>
<dbReference type="PROSITE" id="PS51263">
    <property type="entry name" value="ADF_H"/>
    <property type="match status" value="1"/>
</dbReference>
<accession>A0A9P4UH63</accession>
<evidence type="ECO:0000313" key="9">
    <source>
        <dbReference type="EMBL" id="KAF2448957.1"/>
    </source>
</evidence>
<dbReference type="SUPFAM" id="SSF55753">
    <property type="entry name" value="Actin depolymerizing proteins"/>
    <property type="match status" value="1"/>
</dbReference>
<dbReference type="InterPro" id="IPR029006">
    <property type="entry name" value="ADF-H/Gelsolin-like_dom_sf"/>
</dbReference>
<feature type="domain" description="ADF-H" evidence="8">
    <location>
        <begin position="172"/>
        <end position="307"/>
    </location>
</feature>
<comment type="subunit">
    <text evidence="7">Interacts with G-actin; ADP-actin form.</text>
</comment>
<dbReference type="EMBL" id="MU001495">
    <property type="protein sequence ID" value="KAF2448957.1"/>
    <property type="molecule type" value="Genomic_DNA"/>
</dbReference>
<evidence type="ECO:0000256" key="1">
    <source>
        <dbReference type="ARBA" id="ARBA00004245"/>
    </source>
</evidence>
<dbReference type="InterPro" id="IPR028458">
    <property type="entry name" value="Twinfilin"/>
</dbReference>
<keyword evidence="6" id="KW-0206">Cytoskeleton</keyword>
<dbReference type="GO" id="GO:0051015">
    <property type="term" value="F:actin filament binding"/>
    <property type="evidence" value="ECO:0007669"/>
    <property type="project" value="TreeGrafter"/>
</dbReference>
<dbReference type="Pfam" id="PF00241">
    <property type="entry name" value="Cofilin_ADF"/>
    <property type="match status" value="1"/>
</dbReference>
<comment type="subcellular location">
    <subcellularLocation>
        <location evidence="1">Cytoplasm</location>
        <location evidence="1">Cytoskeleton</location>
    </subcellularLocation>
</comment>
<evidence type="ECO:0000256" key="5">
    <source>
        <dbReference type="ARBA" id="ARBA00023203"/>
    </source>
</evidence>
<dbReference type="OrthoDB" id="10006997at2759"/>
<dbReference type="GO" id="GO:0051016">
    <property type="term" value="P:barbed-end actin filament capping"/>
    <property type="evidence" value="ECO:0007669"/>
    <property type="project" value="TreeGrafter"/>
</dbReference>
<dbReference type="GO" id="GO:0005884">
    <property type="term" value="C:actin filament"/>
    <property type="evidence" value="ECO:0007669"/>
    <property type="project" value="TreeGrafter"/>
</dbReference>
<evidence type="ECO:0000256" key="7">
    <source>
        <dbReference type="ARBA" id="ARBA00038532"/>
    </source>
</evidence>
<evidence type="ECO:0000256" key="3">
    <source>
        <dbReference type="ARBA" id="ARBA00022490"/>
    </source>
</evidence>
<dbReference type="PANTHER" id="PTHR13759">
    <property type="entry name" value="TWINFILIN"/>
    <property type="match status" value="1"/>
</dbReference>
<dbReference type="Gene3D" id="3.40.20.10">
    <property type="entry name" value="Severin"/>
    <property type="match status" value="1"/>
</dbReference>
<dbReference type="Proteomes" id="UP000799764">
    <property type="component" value="Unassembled WGS sequence"/>
</dbReference>
<dbReference type="InterPro" id="IPR002108">
    <property type="entry name" value="ADF-H"/>
</dbReference>
<name>A0A9P4UH63_9PLEO</name>
<dbReference type="GO" id="GO:0030042">
    <property type="term" value="P:actin filament depolymerization"/>
    <property type="evidence" value="ECO:0007669"/>
    <property type="project" value="TreeGrafter"/>
</dbReference>
<evidence type="ECO:0000259" key="8">
    <source>
        <dbReference type="PROSITE" id="PS51263"/>
    </source>
</evidence>
<dbReference type="PANTHER" id="PTHR13759:SF1">
    <property type="entry name" value="TWINFILIN"/>
    <property type="match status" value="1"/>
</dbReference>
<dbReference type="AlphaFoldDB" id="A0A9P4UH63"/>